<dbReference type="Proteomes" id="UP000199200">
    <property type="component" value="Unassembled WGS sequence"/>
</dbReference>
<proteinExistence type="predicted"/>
<reference evidence="4" key="1">
    <citation type="submission" date="2016-10" db="EMBL/GenBank/DDBJ databases">
        <authorList>
            <person name="Varghese N."/>
            <person name="Submissions S."/>
        </authorList>
    </citation>
    <scope>NUCLEOTIDE SEQUENCE [LARGE SCALE GENOMIC DNA]</scope>
    <source>
        <strain evidence="4">CGMCC 1.6763</strain>
    </source>
</reference>
<keyword evidence="1" id="KW-1133">Transmembrane helix</keyword>
<dbReference type="OrthoDB" id="291892at2"/>
<organism evidence="3 4">
    <name type="scientific">Bhargavaea ginsengi</name>
    <dbReference type="NCBI Taxonomy" id="426757"/>
    <lineage>
        <taxon>Bacteria</taxon>
        <taxon>Bacillati</taxon>
        <taxon>Bacillota</taxon>
        <taxon>Bacilli</taxon>
        <taxon>Bacillales</taxon>
        <taxon>Caryophanaceae</taxon>
        <taxon>Bhargavaea</taxon>
    </lineage>
</organism>
<feature type="transmembrane region" description="Helical" evidence="1">
    <location>
        <begin position="129"/>
        <end position="147"/>
    </location>
</feature>
<evidence type="ECO:0000313" key="4">
    <source>
        <dbReference type="Proteomes" id="UP000199200"/>
    </source>
</evidence>
<dbReference type="AlphaFoldDB" id="A0A1H7AQU1"/>
<evidence type="ECO:0000259" key="2">
    <source>
        <dbReference type="Pfam" id="PF04892"/>
    </source>
</evidence>
<keyword evidence="1" id="KW-0472">Membrane</keyword>
<dbReference type="NCBIfam" id="NF037970">
    <property type="entry name" value="vanZ_1"/>
    <property type="match status" value="1"/>
</dbReference>
<evidence type="ECO:0000256" key="1">
    <source>
        <dbReference type="SAM" id="Phobius"/>
    </source>
</evidence>
<dbReference type="RefSeq" id="WP_092054411.1">
    <property type="nucleotide sequence ID" value="NZ_FNZF01000004.1"/>
</dbReference>
<sequence length="161" mass="17941">MKKYLFLLLIVALLFLSSGQTYEQQSLIPKLKEWLPDRPLEGLLSTLQVPYWGRTISVESKGYYHFIEFLIRKGAHIASFGALAAAIFAVLPKIRFRYLLAFVLTVIAAVLDEYHQSLTGGRTPYLGDVALDAFGAALALSLIALLLKRNRMPKQKTAGIS</sequence>
<evidence type="ECO:0000313" key="3">
    <source>
        <dbReference type="EMBL" id="SEJ63375.1"/>
    </source>
</evidence>
<dbReference type="InterPro" id="IPR006976">
    <property type="entry name" value="VanZ-like"/>
</dbReference>
<dbReference type="PIRSF" id="PIRSF019083">
    <property type="entry name" value="UCP019083_VanZ"/>
    <property type="match status" value="1"/>
</dbReference>
<keyword evidence="4" id="KW-1185">Reference proteome</keyword>
<feature type="transmembrane region" description="Helical" evidence="1">
    <location>
        <begin position="98"/>
        <end position="117"/>
    </location>
</feature>
<dbReference type="InterPro" id="IPR016747">
    <property type="entry name" value="Phosphotransbutyrylase"/>
</dbReference>
<dbReference type="STRING" id="426757.SAMN04488127_2358"/>
<protein>
    <submittedName>
        <fullName evidence="3">VanZ like family protein</fullName>
    </submittedName>
</protein>
<dbReference type="Pfam" id="PF04892">
    <property type="entry name" value="VanZ"/>
    <property type="match status" value="1"/>
</dbReference>
<gene>
    <name evidence="3" type="ORF">SAMN04488127_2358</name>
</gene>
<feature type="domain" description="VanZ-like" evidence="2">
    <location>
        <begin position="5"/>
        <end position="145"/>
    </location>
</feature>
<dbReference type="EMBL" id="FNZF01000004">
    <property type="protein sequence ID" value="SEJ63375.1"/>
    <property type="molecule type" value="Genomic_DNA"/>
</dbReference>
<feature type="transmembrane region" description="Helical" evidence="1">
    <location>
        <begin position="74"/>
        <end position="91"/>
    </location>
</feature>
<keyword evidence="1" id="KW-0812">Transmembrane</keyword>
<name>A0A1H7AQU1_9BACL</name>
<accession>A0A1H7AQU1</accession>